<dbReference type="InterPro" id="IPR003658">
    <property type="entry name" value="Anti-sigma_ant"/>
</dbReference>
<dbReference type="Proteomes" id="UP000675554">
    <property type="component" value="Unassembled WGS sequence"/>
</dbReference>
<dbReference type="AlphaFoldDB" id="A0A8T4ILE0"/>
<feature type="non-terminal residue" evidence="5">
    <location>
        <position position="138"/>
    </location>
</feature>
<accession>A0A8T4ILE0</accession>
<gene>
    <name evidence="5" type="ORF">KDA82_03425</name>
</gene>
<feature type="domain" description="STAS" evidence="4">
    <location>
        <begin position="17"/>
        <end position="115"/>
    </location>
</feature>
<dbReference type="PANTHER" id="PTHR33495">
    <property type="entry name" value="ANTI-SIGMA FACTOR ANTAGONIST TM_1081-RELATED-RELATED"/>
    <property type="match status" value="1"/>
</dbReference>
<evidence type="ECO:0000313" key="5">
    <source>
        <dbReference type="EMBL" id="MBR7672102.1"/>
    </source>
</evidence>
<comment type="similarity">
    <text evidence="1 2">Belongs to the anti-sigma-factor antagonist family.</text>
</comment>
<dbReference type="Pfam" id="PF01740">
    <property type="entry name" value="STAS"/>
    <property type="match status" value="1"/>
</dbReference>
<dbReference type="CDD" id="cd07043">
    <property type="entry name" value="STAS_anti-anti-sigma_factors"/>
    <property type="match status" value="1"/>
</dbReference>
<dbReference type="Gene3D" id="3.30.750.24">
    <property type="entry name" value="STAS domain"/>
    <property type="match status" value="1"/>
</dbReference>
<dbReference type="EMBL" id="JAGSMN010000065">
    <property type="protein sequence ID" value="MBR7672102.1"/>
    <property type="molecule type" value="Genomic_DNA"/>
</dbReference>
<organism evidence="5 6">
    <name type="scientific">Streptomyces daliensis</name>
    <dbReference type="NCBI Taxonomy" id="299421"/>
    <lineage>
        <taxon>Bacteria</taxon>
        <taxon>Bacillati</taxon>
        <taxon>Actinomycetota</taxon>
        <taxon>Actinomycetes</taxon>
        <taxon>Kitasatosporales</taxon>
        <taxon>Streptomycetaceae</taxon>
        <taxon>Streptomyces</taxon>
    </lineage>
</organism>
<reference evidence="5" key="1">
    <citation type="submission" date="2021-04" db="EMBL/GenBank/DDBJ databases">
        <title>Sequencing of actinobacteria type strains.</title>
        <authorList>
            <person name="Nguyen G.-S."/>
            <person name="Wentzel A."/>
        </authorList>
    </citation>
    <scope>NUCLEOTIDE SEQUENCE</scope>
    <source>
        <strain evidence="5">DSM 42095</strain>
    </source>
</reference>
<dbReference type="GO" id="GO:0043856">
    <property type="term" value="F:anti-sigma factor antagonist activity"/>
    <property type="evidence" value="ECO:0007669"/>
    <property type="project" value="InterPro"/>
</dbReference>
<evidence type="ECO:0000256" key="2">
    <source>
        <dbReference type="RuleBase" id="RU003749"/>
    </source>
</evidence>
<feature type="region of interest" description="Disordered" evidence="3">
    <location>
        <begin position="118"/>
        <end position="138"/>
    </location>
</feature>
<dbReference type="PANTHER" id="PTHR33495:SF2">
    <property type="entry name" value="ANTI-SIGMA FACTOR ANTAGONIST TM_1081-RELATED"/>
    <property type="match status" value="1"/>
</dbReference>
<evidence type="ECO:0000313" key="6">
    <source>
        <dbReference type="Proteomes" id="UP000675554"/>
    </source>
</evidence>
<keyword evidence="6" id="KW-1185">Reference proteome</keyword>
<name>A0A8T4ILE0_9ACTN</name>
<dbReference type="PROSITE" id="PS50801">
    <property type="entry name" value="STAS"/>
    <property type="match status" value="1"/>
</dbReference>
<dbReference type="NCBIfam" id="TIGR00377">
    <property type="entry name" value="ant_ant_sig"/>
    <property type="match status" value="1"/>
</dbReference>
<evidence type="ECO:0000256" key="3">
    <source>
        <dbReference type="SAM" id="MobiDB-lite"/>
    </source>
</evidence>
<dbReference type="InterPro" id="IPR036513">
    <property type="entry name" value="STAS_dom_sf"/>
</dbReference>
<proteinExistence type="inferred from homology"/>
<evidence type="ECO:0000259" key="4">
    <source>
        <dbReference type="PROSITE" id="PS50801"/>
    </source>
</evidence>
<dbReference type="SUPFAM" id="SSF52091">
    <property type="entry name" value="SpoIIaa-like"/>
    <property type="match status" value="1"/>
</dbReference>
<protein>
    <recommendedName>
        <fullName evidence="2">Anti-sigma factor antagonist</fullName>
    </recommendedName>
</protein>
<dbReference type="InterPro" id="IPR002645">
    <property type="entry name" value="STAS_dom"/>
</dbReference>
<evidence type="ECO:0000256" key="1">
    <source>
        <dbReference type="ARBA" id="ARBA00009013"/>
    </source>
</evidence>
<sequence length="138" mass="15125">MTAILHHAGPHHDAYWLVKAAGELDIATLPLLEHDLHAALVRPAVPRLIIDLRPVTFLDCAGLGLLCRVRGRVRRREGWLRLVYAAPVTVRLFGYAGLTDAFPAHASVDDALQGIPSAARPVRPFRPPDPRRGPPRGC</sequence>
<comment type="caution">
    <text evidence="5">The sequence shown here is derived from an EMBL/GenBank/DDBJ whole genome shotgun (WGS) entry which is preliminary data.</text>
</comment>